<proteinExistence type="predicted"/>
<dbReference type="Proteomes" id="UP000192578">
    <property type="component" value="Unassembled WGS sequence"/>
</dbReference>
<dbReference type="EMBL" id="MTYJ01000002">
    <property type="protein sequence ID" value="OQV25725.1"/>
    <property type="molecule type" value="Genomic_DNA"/>
</dbReference>
<keyword evidence="2" id="KW-1185">Reference proteome</keyword>
<protein>
    <submittedName>
        <fullName evidence="1">Uncharacterized protein</fullName>
    </submittedName>
</protein>
<name>A0A1W0XE49_HYPEX</name>
<dbReference type="AlphaFoldDB" id="A0A1W0XE49"/>
<organism evidence="1 2">
    <name type="scientific">Hypsibius exemplaris</name>
    <name type="common">Freshwater tardigrade</name>
    <dbReference type="NCBI Taxonomy" id="2072580"/>
    <lineage>
        <taxon>Eukaryota</taxon>
        <taxon>Metazoa</taxon>
        <taxon>Ecdysozoa</taxon>
        <taxon>Tardigrada</taxon>
        <taxon>Eutardigrada</taxon>
        <taxon>Parachela</taxon>
        <taxon>Hypsibioidea</taxon>
        <taxon>Hypsibiidae</taxon>
        <taxon>Hypsibius</taxon>
    </lineage>
</organism>
<evidence type="ECO:0000313" key="1">
    <source>
        <dbReference type="EMBL" id="OQV25725.1"/>
    </source>
</evidence>
<comment type="caution">
    <text evidence="1">The sequence shown here is derived from an EMBL/GenBank/DDBJ whole genome shotgun (WGS) entry which is preliminary data.</text>
</comment>
<accession>A0A1W0XE49</accession>
<dbReference type="OrthoDB" id="9945563at2759"/>
<evidence type="ECO:0000313" key="2">
    <source>
        <dbReference type="Proteomes" id="UP000192578"/>
    </source>
</evidence>
<gene>
    <name evidence="1" type="ORF">BV898_00655</name>
</gene>
<sequence length="190" mass="21500">MTSAEYCLTCLTNQGDIQHLQPARGISTLTFTKSGQGFYQKSPSEFQRFTLSSHNAVEGSAPSHRRARTPNRMLLRAPTAPPPAYPARPEPRLPAKSLKELPRVCISVNQHDLHAKRHDRRVGSPLARHLNLNEFLRSEAVSVDISVDSVRIFSDNESQQRNWRLRSADRILDQSDCRSRGRFCKISVLI</sequence>
<reference evidence="2" key="1">
    <citation type="submission" date="2017-01" db="EMBL/GenBank/DDBJ databases">
        <title>Comparative genomics of anhydrobiosis in the tardigrade Hypsibius dujardini.</title>
        <authorList>
            <person name="Yoshida Y."/>
            <person name="Koutsovoulos G."/>
            <person name="Laetsch D."/>
            <person name="Stevens L."/>
            <person name="Kumar S."/>
            <person name="Horikawa D."/>
            <person name="Ishino K."/>
            <person name="Komine S."/>
            <person name="Tomita M."/>
            <person name="Blaxter M."/>
            <person name="Arakawa K."/>
        </authorList>
    </citation>
    <scope>NUCLEOTIDE SEQUENCE [LARGE SCALE GENOMIC DNA]</scope>
    <source>
        <strain evidence="2">Z151</strain>
    </source>
</reference>